<keyword evidence="7" id="KW-1185">Reference proteome</keyword>
<accession>A0A1G8W1E7</accession>
<keyword evidence="1 4" id="KW-0662">Pyridine nucleotide biosynthesis</keyword>
<comment type="catalytic activity">
    <reaction evidence="4">
        <text>L-kynurenine + H2O = anthranilate + L-alanine + H(+)</text>
        <dbReference type="Rhea" id="RHEA:16813"/>
        <dbReference type="ChEBI" id="CHEBI:15377"/>
        <dbReference type="ChEBI" id="CHEBI:15378"/>
        <dbReference type="ChEBI" id="CHEBI:16567"/>
        <dbReference type="ChEBI" id="CHEBI:57959"/>
        <dbReference type="ChEBI" id="CHEBI:57972"/>
        <dbReference type="EC" id="3.7.1.3"/>
    </reaction>
</comment>
<comment type="cofactor">
    <cofactor evidence="4">
        <name>pyridoxal 5'-phosphate</name>
        <dbReference type="ChEBI" id="CHEBI:597326"/>
    </cofactor>
</comment>
<sequence length="434" mass="48392">MDDGTSADETVRDRGVEQARRRDDKDQLREFAARFETPDDLYLDGNSLGPISDSAEQRLDEAVEQWREFGIKGWSSAEPPWFWYGERLGEQLAPLLGASPEECVATGTTTTNIHTLIGTFLDKLDDRTGILVNELDFPTDHYAIRAQLRQRGLDPDENLHLVESRDGRTIETEDVVAAMDEHEVGIVFMPSVLYRSGQLFDIETITREAHERDIYAGFDLAHSVGVVSHQLATHDVDFAVWCSYKYLNGGPGAVGGLYVNERHFGTTPALAGWWGHEKETQFDMDLEFTPAESAGAWQISAVPLFSSAPLLGALELHHEAGIDAIREKSVDLTSYLISLVDEELSAYGCEVGTPRDPDRRGGHVAIEHPDAYRISQALRDRGAVVDFRQPDVIRVCPSPLYVGFEEVWEFSQLTADIIEDDIYQSYDADPSGVT</sequence>
<dbReference type="GO" id="GO:0030170">
    <property type="term" value="F:pyridoxal phosphate binding"/>
    <property type="evidence" value="ECO:0007669"/>
    <property type="project" value="InterPro"/>
</dbReference>
<keyword evidence="3 4" id="KW-0663">Pyridoxal phosphate</keyword>
<evidence type="ECO:0000256" key="2">
    <source>
        <dbReference type="ARBA" id="ARBA00022801"/>
    </source>
</evidence>
<dbReference type="PIRSF" id="PIRSF038800">
    <property type="entry name" value="KYNU"/>
    <property type="match status" value="1"/>
</dbReference>
<dbReference type="Pfam" id="PF22580">
    <property type="entry name" value="KYNU_C"/>
    <property type="match status" value="1"/>
</dbReference>
<comment type="pathway">
    <text evidence="4">Cofactor biosynthesis; NAD(+) biosynthesis; quinolinate from L-kynurenine: step 2/3.</text>
</comment>
<dbReference type="PANTHER" id="PTHR14084:SF0">
    <property type="entry name" value="KYNURENINASE"/>
    <property type="match status" value="1"/>
</dbReference>
<dbReference type="Gene3D" id="3.40.640.10">
    <property type="entry name" value="Type I PLP-dependent aspartate aminotransferase-like (Major domain)"/>
    <property type="match status" value="1"/>
</dbReference>
<dbReference type="PANTHER" id="PTHR14084">
    <property type="entry name" value="KYNURENINASE"/>
    <property type="match status" value="1"/>
</dbReference>
<name>A0A1G8W1E7_9EURY</name>
<evidence type="ECO:0000256" key="5">
    <source>
        <dbReference type="SAM" id="MobiDB-lite"/>
    </source>
</evidence>
<dbReference type="Gene3D" id="3.90.1150.10">
    <property type="entry name" value="Aspartate Aminotransferase, domain 1"/>
    <property type="match status" value="1"/>
</dbReference>
<comment type="function">
    <text evidence="4">Catalyzes the cleavage of L-kynurenine (L-Kyn) and L-3-hydroxykynurenine (L-3OHKyn) into anthranilic acid (AA) and 3-hydroxyanthranilic acid (3-OHAA), respectively.</text>
</comment>
<proteinExistence type="inferred from homology"/>
<dbReference type="InterPro" id="IPR015424">
    <property type="entry name" value="PyrdxlP-dep_Trfase"/>
</dbReference>
<dbReference type="RefSeq" id="WP_092702226.1">
    <property type="nucleotide sequence ID" value="NZ_FNFC01000008.1"/>
</dbReference>
<dbReference type="AlphaFoldDB" id="A0A1G8W1E7"/>
<feature type="region of interest" description="Disordered" evidence="5">
    <location>
        <begin position="1"/>
        <end position="25"/>
    </location>
</feature>
<dbReference type="GO" id="GO:0009435">
    <property type="term" value="P:NAD+ biosynthetic process"/>
    <property type="evidence" value="ECO:0007669"/>
    <property type="project" value="UniProtKB-UniPathway"/>
</dbReference>
<dbReference type="HAMAP" id="MF_01970">
    <property type="entry name" value="Kynureninase"/>
    <property type="match status" value="1"/>
</dbReference>
<feature type="compositionally biased region" description="Basic and acidic residues" evidence="5">
    <location>
        <begin position="9"/>
        <end position="25"/>
    </location>
</feature>
<dbReference type="SUPFAM" id="SSF53383">
    <property type="entry name" value="PLP-dependent transferases"/>
    <property type="match status" value="1"/>
</dbReference>
<dbReference type="GO" id="GO:0005737">
    <property type="term" value="C:cytoplasm"/>
    <property type="evidence" value="ECO:0007669"/>
    <property type="project" value="InterPro"/>
</dbReference>
<dbReference type="InterPro" id="IPR010111">
    <property type="entry name" value="Kynureninase"/>
</dbReference>
<dbReference type="Proteomes" id="UP000198856">
    <property type="component" value="Unassembled WGS sequence"/>
</dbReference>
<reference evidence="6 7" key="1">
    <citation type="submission" date="2016-10" db="EMBL/GenBank/DDBJ databases">
        <authorList>
            <person name="de Groot N.N."/>
        </authorList>
    </citation>
    <scope>NUCLEOTIDE SEQUENCE [LARGE SCALE GENOMIC DNA]</scope>
    <source>
        <strain evidence="6 7">IBRC-M10015</strain>
    </source>
</reference>
<gene>
    <name evidence="6" type="ORF">SAMN05216226_10818</name>
</gene>
<dbReference type="EC" id="3.7.1.3" evidence="4"/>
<dbReference type="GO" id="GO:0030429">
    <property type="term" value="F:kynureninase activity"/>
    <property type="evidence" value="ECO:0007669"/>
    <property type="project" value="UniProtKB-EC"/>
</dbReference>
<dbReference type="UniPathway" id="UPA00253">
    <property type="reaction ID" value="UER00329"/>
</dbReference>
<evidence type="ECO:0000256" key="1">
    <source>
        <dbReference type="ARBA" id="ARBA00022642"/>
    </source>
</evidence>
<dbReference type="GO" id="GO:0097053">
    <property type="term" value="P:L-kynurenine catabolic process"/>
    <property type="evidence" value="ECO:0007669"/>
    <property type="project" value="UniProtKB-UniPathway"/>
</dbReference>
<protein>
    <recommendedName>
        <fullName evidence="4">Kynureninase</fullName>
        <ecNumber evidence="4">3.7.1.3</ecNumber>
    </recommendedName>
</protein>
<evidence type="ECO:0000313" key="6">
    <source>
        <dbReference type="EMBL" id="SDJ72079.1"/>
    </source>
</evidence>
<dbReference type="OrthoDB" id="195463at2157"/>
<dbReference type="EMBL" id="FNFC01000008">
    <property type="protein sequence ID" value="SDJ72079.1"/>
    <property type="molecule type" value="Genomic_DNA"/>
</dbReference>
<evidence type="ECO:0000313" key="7">
    <source>
        <dbReference type="Proteomes" id="UP000198856"/>
    </source>
</evidence>
<dbReference type="STRING" id="890420.SAMN05216226_10818"/>
<comment type="pathway">
    <text evidence="4">Amino-acid degradation; L-kynurenine degradation; L-alanine and anthranilate from L-kynurenine: step 1/1.</text>
</comment>
<keyword evidence="2 4" id="KW-0378">Hydrolase</keyword>
<dbReference type="NCBIfam" id="TIGR01814">
    <property type="entry name" value="kynureninase"/>
    <property type="match status" value="1"/>
</dbReference>
<organism evidence="6 7">
    <name type="scientific">Halovenus aranensis</name>
    <dbReference type="NCBI Taxonomy" id="890420"/>
    <lineage>
        <taxon>Archaea</taxon>
        <taxon>Methanobacteriati</taxon>
        <taxon>Methanobacteriota</taxon>
        <taxon>Stenosarchaea group</taxon>
        <taxon>Halobacteria</taxon>
        <taxon>Halobacteriales</taxon>
        <taxon>Haloarculaceae</taxon>
        <taxon>Halovenus</taxon>
    </lineage>
</organism>
<dbReference type="GO" id="GO:0019441">
    <property type="term" value="P:L-tryptophan catabolic process to kynurenine"/>
    <property type="evidence" value="ECO:0007669"/>
    <property type="project" value="TreeGrafter"/>
</dbReference>
<evidence type="ECO:0000256" key="4">
    <source>
        <dbReference type="PIRNR" id="PIRNR038800"/>
    </source>
</evidence>
<comment type="catalytic activity">
    <reaction evidence="4">
        <text>3-hydroxy-L-kynurenine + H2O = 3-hydroxyanthranilate + L-alanine + H(+)</text>
        <dbReference type="Rhea" id="RHEA:25143"/>
        <dbReference type="ChEBI" id="CHEBI:15377"/>
        <dbReference type="ChEBI" id="CHEBI:15378"/>
        <dbReference type="ChEBI" id="CHEBI:36559"/>
        <dbReference type="ChEBI" id="CHEBI:57972"/>
        <dbReference type="ChEBI" id="CHEBI:58125"/>
        <dbReference type="EC" id="3.7.1.3"/>
    </reaction>
</comment>
<dbReference type="UniPathway" id="UPA00334">
    <property type="reaction ID" value="UER00455"/>
</dbReference>
<evidence type="ECO:0000256" key="3">
    <source>
        <dbReference type="ARBA" id="ARBA00022898"/>
    </source>
</evidence>
<comment type="subunit">
    <text evidence="4">Homodimer.</text>
</comment>
<comment type="similarity">
    <text evidence="4">Belongs to the kynureninase family.</text>
</comment>
<dbReference type="InterPro" id="IPR015422">
    <property type="entry name" value="PyrdxlP-dep_Trfase_small"/>
</dbReference>
<dbReference type="InterPro" id="IPR015421">
    <property type="entry name" value="PyrdxlP-dep_Trfase_major"/>
</dbReference>
<dbReference type="GO" id="GO:0043420">
    <property type="term" value="P:anthranilate metabolic process"/>
    <property type="evidence" value="ECO:0007669"/>
    <property type="project" value="TreeGrafter"/>
</dbReference>